<feature type="region of interest" description="Disordered" evidence="1">
    <location>
        <begin position="54"/>
        <end position="75"/>
    </location>
</feature>
<accession>A0A895XRK9</accession>
<dbReference type="EMBL" id="CP070496">
    <property type="protein sequence ID" value="QSB05979.1"/>
    <property type="molecule type" value="Genomic_DNA"/>
</dbReference>
<keyword evidence="2" id="KW-0812">Transmembrane</keyword>
<gene>
    <name evidence="3" type="ORF">JQS30_03375</name>
</gene>
<organism evidence="3 4">
    <name type="scientific">Natronoglycomyces albus</name>
    <dbReference type="NCBI Taxonomy" id="2811108"/>
    <lineage>
        <taxon>Bacteria</taxon>
        <taxon>Bacillati</taxon>
        <taxon>Actinomycetota</taxon>
        <taxon>Actinomycetes</taxon>
        <taxon>Glycomycetales</taxon>
        <taxon>Glycomycetaceae</taxon>
        <taxon>Natronoglycomyces</taxon>
    </lineage>
</organism>
<evidence type="ECO:0000256" key="1">
    <source>
        <dbReference type="SAM" id="MobiDB-lite"/>
    </source>
</evidence>
<feature type="transmembrane region" description="Helical" evidence="2">
    <location>
        <begin position="24"/>
        <end position="45"/>
    </location>
</feature>
<name>A0A895XRK9_9ACTN</name>
<sequence>MQENLFTLMAGDLAQFGPERDGALAGPIGMVIIMSLLAVTVLLVMNMSKRVKRLPQSFDHHEDANQSSDDRPASS</sequence>
<proteinExistence type="predicted"/>
<dbReference type="KEGG" id="nav:JQS30_03375"/>
<reference evidence="3" key="1">
    <citation type="submission" date="2021-02" db="EMBL/GenBank/DDBJ databases">
        <title>Natronoglycomyces albus gen. nov., sp. nov, a haloalkaliphilic actinobacterium from a soda solonchak soil.</title>
        <authorList>
            <person name="Sorokin D.Y."/>
            <person name="Khijniak T.V."/>
            <person name="Zakharycheva A.P."/>
            <person name="Boueva O.V."/>
            <person name="Ariskina E.V."/>
            <person name="Hahnke R.L."/>
            <person name="Bunk B."/>
            <person name="Sproer C."/>
            <person name="Schumann P."/>
            <person name="Evtushenko L.I."/>
            <person name="Kublanov I.V."/>
        </authorList>
    </citation>
    <scope>NUCLEOTIDE SEQUENCE</scope>
    <source>
        <strain evidence="3">DSM 106290</strain>
    </source>
</reference>
<keyword evidence="4" id="KW-1185">Reference proteome</keyword>
<dbReference type="RefSeq" id="WP_213171990.1">
    <property type="nucleotide sequence ID" value="NZ_CP070496.1"/>
</dbReference>
<evidence type="ECO:0000256" key="2">
    <source>
        <dbReference type="SAM" id="Phobius"/>
    </source>
</evidence>
<keyword evidence="2" id="KW-1133">Transmembrane helix</keyword>
<evidence type="ECO:0000313" key="4">
    <source>
        <dbReference type="Proteomes" id="UP000662939"/>
    </source>
</evidence>
<protein>
    <submittedName>
        <fullName evidence="3">Uncharacterized protein</fullName>
    </submittedName>
</protein>
<feature type="compositionally biased region" description="Basic and acidic residues" evidence="1">
    <location>
        <begin position="58"/>
        <end position="75"/>
    </location>
</feature>
<keyword evidence="2" id="KW-0472">Membrane</keyword>
<dbReference type="AlphaFoldDB" id="A0A895XRK9"/>
<evidence type="ECO:0000313" key="3">
    <source>
        <dbReference type="EMBL" id="QSB05979.1"/>
    </source>
</evidence>
<dbReference type="Proteomes" id="UP000662939">
    <property type="component" value="Chromosome"/>
</dbReference>